<comment type="caution">
    <text evidence="6">The sequence shown here is derived from an EMBL/GenBank/DDBJ whole genome shotgun (WGS) entry which is preliminary data.</text>
</comment>
<keyword evidence="2 5" id="KW-0812">Transmembrane</keyword>
<feature type="transmembrane region" description="Helical" evidence="5">
    <location>
        <begin position="65"/>
        <end position="86"/>
    </location>
</feature>
<feature type="transmembrane region" description="Helical" evidence="5">
    <location>
        <begin position="20"/>
        <end position="45"/>
    </location>
</feature>
<feature type="transmembrane region" description="Helical" evidence="5">
    <location>
        <begin position="196"/>
        <end position="213"/>
    </location>
</feature>
<evidence type="ECO:0000256" key="1">
    <source>
        <dbReference type="ARBA" id="ARBA00004141"/>
    </source>
</evidence>
<dbReference type="PANTHER" id="PTHR31627">
    <property type="entry name" value="SERPENTINE RECEPTOR CLASS GAMMA-RELATED"/>
    <property type="match status" value="1"/>
</dbReference>
<reference evidence="6 7" key="1">
    <citation type="submission" date="2019-10" db="EMBL/GenBank/DDBJ databases">
        <title>Assembly and Annotation for the nematode Trichostrongylus colubriformis.</title>
        <authorList>
            <person name="Martin J."/>
        </authorList>
    </citation>
    <scope>NUCLEOTIDE SEQUENCE [LARGE SCALE GENOMIC DNA]</scope>
    <source>
        <strain evidence="6">G859</strain>
        <tissue evidence="6">Whole worm</tissue>
    </source>
</reference>
<feature type="transmembrane region" description="Helical" evidence="5">
    <location>
        <begin position="151"/>
        <end position="175"/>
    </location>
</feature>
<evidence type="ECO:0000256" key="2">
    <source>
        <dbReference type="ARBA" id="ARBA00022692"/>
    </source>
</evidence>
<sequence>MDLSWQQAVFMMATIVTLPLHFAILLVVGVADVVSLVNYIFINILPLSQLFNEFYFENRQFLANYGFRSVYFSVFLRNVGVALMSLQRYICVCKSGAKVGKIVSRASAVLLAVLQWGAGLFLVLPLCQLSYNVTYEMKPKLELSIPPPLSALANMMVLLSSAVLLVICMMCYAFILDYILRNSSHKTQSKRHEMSLCGQVAGLVFAFMVQFVFNGGTYILNSVDQMLLRSWRTLGPLVFLILSCVHPWTCIVFNKEIRDGVFDIFRLCIGRRKDVTTFTEAFKLTRSRTV</sequence>
<dbReference type="SUPFAM" id="SSF81321">
    <property type="entry name" value="Family A G protein-coupled receptor-like"/>
    <property type="match status" value="1"/>
</dbReference>
<comment type="subcellular location">
    <subcellularLocation>
        <location evidence="1">Membrane</location>
        <topology evidence="1">Multi-pass membrane protein</topology>
    </subcellularLocation>
</comment>
<dbReference type="Proteomes" id="UP001331761">
    <property type="component" value="Unassembled WGS sequence"/>
</dbReference>
<keyword evidence="4 5" id="KW-0472">Membrane</keyword>
<dbReference type="GO" id="GO:0016020">
    <property type="term" value="C:membrane"/>
    <property type="evidence" value="ECO:0007669"/>
    <property type="project" value="UniProtKB-SubCell"/>
</dbReference>
<accession>A0AAN8FJM2</accession>
<dbReference type="PANTHER" id="PTHR31627:SF42">
    <property type="entry name" value="G_PROTEIN_RECEP_F1_2 DOMAIN-CONTAINING PROTEIN-RELATED"/>
    <property type="match status" value="1"/>
</dbReference>
<organism evidence="6 7">
    <name type="scientific">Trichostrongylus colubriformis</name>
    <name type="common">Black scour worm</name>
    <dbReference type="NCBI Taxonomy" id="6319"/>
    <lineage>
        <taxon>Eukaryota</taxon>
        <taxon>Metazoa</taxon>
        <taxon>Ecdysozoa</taxon>
        <taxon>Nematoda</taxon>
        <taxon>Chromadorea</taxon>
        <taxon>Rhabditida</taxon>
        <taxon>Rhabditina</taxon>
        <taxon>Rhabditomorpha</taxon>
        <taxon>Strongyloidea</taxon>
        <taxon>Trichostrongylidae</taxon>
        <taxon>Trichostrongylus</taxon>
    </lineage>
</organism>
<dbReference type="EMBL" id="WIXE01018407">
    <property type="protein sequence ID" value="KAK5970930.1"/>
    <property type="molecule type" value="Genomic_DNA"/>
</dbReference>
<evidence type="ECO:0000313" key="6">
    <source>
        <dbReference type="EMBL" id="KAK5970930.1"/>
    </source>
</evidence>
<dbReference type="InterPro" id="IPR019426">
    <property type="entry name" value="7TM_GPCR_serpentine_rcpt_Srv"/>
</dbReference>
<protein>
    <recommendedName>
        <fullName evidence="8">G-protein coupled receptors family 1 profile domain-containing protein</fullName>
    </recommendedName>
</protein>
<dbReference type="AlphaFoldDB" id="A0AAN8FJM2"/>
<evidence type="ECO:0000256" key="4">
    <source>
        <dbReference type="ARBA" id="ARBA00023136"/>
    </source>
</evidence>
<dbReference type="InterPro" id="IPR051119">
    <property type="entry name" value="Nematode_SR-like"/>
</dbReference>
<evidence type="ECO:0008006" key="8">
    <source>
        <dbReference type="Google" id="ProtNLM"/>
    </source>
</evidence>
<feature type="transmembrane region" description="Helical" evidence="5">
    <location>
        <begin position="233"/>
        <end position="253"/>
    </location>
</feature>
<keyword evidence="7" id="KW-1185">Reference proteome</keyword>
<name>A0AAN8FJM2_TRICO</name>
<keyword evidence="3 5" id="KW-1133">Transmembrane helix</keyword>
<evidence type="ECO:0000256" key="3">
    <source>
        <dbReference type="ARBA" id="ARBA00022989"/>
    </source>
</evidence>
<evidence type="ECO:0000313" key="7">
    <source>
        <dbReference type="Proteomes" id="UP001331761"/>
    </source>
</evidence>
<dbReference type="Gene3D" id="1.20.1070.10">
    <property type="entry name" value="Rhodopsin 7-helix transmembrane proteins"/>
    <property type="match status" value="1"/>
</dbReference>
<dbReference type="Pfam" id="PF10323">
    <property type="entry name" value="7TM_GPCR_Srv"/>
    <property type="match status" value="1"/>
</dbReference>
<feature type="transmembrane region" description="Helical" evidence="5">
    <location>
        <begin position="107"/>
        <end position="131"/>
    </location>
</feature>
<gene>
    <name evidence="6" type="ORF">GCK32_000954</name>
</gene>
<proteinExistence type="predicted"/>
<evidence type="ECO:0000256" key="5">
    <source>
        <dbReference type="SAM" id="Phobius"/>
    </source>
</evidence>